<evidence type="ECO:0000313" key="2">
    <source>
        <dbReference type="Proteomes" id="UP000671862"/>
    </source>
</evidence>
<evidence type="ECO:0008006" key="3">
    <source>
        <dbReference type="Google" id="ProtNLM"/>
    </source>
</evidence>
<dbReference type="EMBL" id="CP071446">
    <property type="protein sequence ID" value="QTA37626.1"/>
    <property type="molecule type" value="Genomic_DNA"/>
</dbReference>
<evidence type="ECO:0000313" key="1">
    <source>
        <dbReference type="EMBL" id="QTA37626.1"/>
    </source>
</evidence>
<keyword evidence="2" id="KW-1185">Reference proteome</keyword>
<accession>A0ABX7S701</accession>
<reference evidence="1 2" key="1">
    <citation type="submission" date="2021-03" db="EMBL/GenBank/DDBJ databases">
        <title>Thermosipho ferrireducens sp.nov., an anaerobic thermophilic iron-reducing bacterium isolated from a deep-sea hydrothermal sulfide deposits.</title>
        <authorList>
            <person name="Zeng X."/>
            <person name="Chen Y."/>
            <person name="Shao Z."/>
        </authorList>
    </citation>
    <scope>NUCLEOTIDE SEQUENCE [LARGE SCALE GENOMIC DNA]</scope>
    <source>
        <strain evidence="1 2">JL129W03</strain>
    </source>
</reference>
<proteinExistence type="predicted"/>
<organism evidence="1 2">
    <name type="scientific">Thermosipho ferrireducens</name>
    <dbReference type="NCBI Taxonomy" id="2571116"/>
    <lineage>
        <taxon>Bacteria</taxon>
        <taxon>Thermotogati</taxon>
        <taxon>Thermotogota</taxon>
        <taxon>Thermotogae</taxon>
        <taxon>Thermotogales</taxon>
        <taxon>Fervidobacteriaceae</taxon>
        <taxon>Thermosipho</taxon>
    </lineage>
</organism>
<sequence length="816" mass="95633">MRYVFITGFFVLFILHIGFGGIISFPHADIFYPEGYKNIAILVGNIFENIRKQVIELVGNDPGRVHFIIEDKGTISNGIANPIIHKTITLYVWPPENWFYLELPIEDWYRYLIIHEFTHIAHLTLQSKNMTLLSNITGIPLYPNLFSPFIEGITLFSESNFSPESGRLNSPIFSIGLYEHNINNFPELVYVSSDPADDFRRGLLYYNFVGGFYKYLVDQYGLDKVKDFHKKMSGEIPLINETKIFKEIFGKSEKELYYEWYKSLKSNREKLSYGQGELIYYLENGWIKKIESSNEKLIILTEQYGPVSSYNPFVFKNIVEFSENGTEFSKKEVSWIDFKISEKNYYILKKTNRFGKILNQIWKVSSSDFKAKLIAEGYISSFAVAKEKLYISYYNPKTLTTTISGLNIKISKFVRYMAASKDMIALLTSDNRILIYKDTGEFLYEIPDDAMKGAYIKFWNNGIVFTRKDSIYMNAYYYDLKSQKLYKLTEKGLIMDFVIQDNTIFYVSYFDGKGTAVYKTTYNLHKEKYKNNYYVFNNKIFPHKEAQNDFIKHFSIFIQPITWLPIPDIQISDNEKHYGLGWLYVFSDLKMNNILGILPSIKYNYDTQSLSTQIQGFYLMNYEPFAFQAMYNSSNNSGSASLSFSSNILEITPEWTLGIYSSVKTKNSPAEFSFSLGLNFYNITRTFSFGITSTLYPIQKTMFTTNIKLAFNKFSGIKVSLDFHIETFKVYKYDISTVFTLKTESFDWWHFTFKNLGMTFGVNTESAYFHFFQEIYLLKLKFYTKLGIQMYFDNNFNFYFKIDLTPYSITQQLYKF</sequence>
<dbReference type="RefSeq" id="WP_207566350.1">
    <property type="nucleotide sequence ID" value="NZ_CP071446.1"/>
</dbReference>
<dbReference type="Proteomes" id="UP000671862">
    <property type="component" value="Chromosome"/>
</dbReference>
<gene>
    <name evidence="1" type="ORF">JYK00_07800</name>
</gene>
<name>A0ABX7S701_9BACT</name>
<protein>
    <recommendedName>
        <fullName evidence="3">TreP protein</fullName>
    </recommendedName>
</protein>